<dbReference type="Proteomes" id="UP001565243">
    <property type="component" value="Unassembled WGS sequence"/>
</dbReference>
<dbReference type="Pfam" id="PF05932">
    <property type="entry name" value="CesT"/>
    <property type="match status" value="1"/>
</dbReference>
<organism evidence="1 2">
    <name type="scientific">Erwinia aeris</name>
    <dbReference type="NCBI Taxonomy" id="3239803"/>
    <lineage>
        <taxon>Bacteria</taxon>
        <taxon>Pseudomonadati</taxon>
        <taxon>Pseudomonadota</taxon>
        <taxon>Gammaproteobacteria</taxon>
        <taxon>Enterobacterales</taxon>
        <taxon>Erwiniaceae</taxon>
        <taxon>Erwinia</taxon>
    </lineage>
</organism>
<name>A0ABV4E540_9GAMM</name>
<evidence type="ECO:0000313" key="1">
    <source>
        <dbReference type="EMBL" id="MEY8770004.1"/>
    </source>
</evidence>
<gene>
    <name evidence="1" type="ORF">AB6T85_06105</name>
</gene>
<dbReference type="EMBL" id="JBGFFX010000002">
    <property type="protein sequence ID" value="MEY8770004.1"/>
    <property type="molecule type" value="Genomic_DNA"/>
</dbReference>
<reference evidence="1 2" key="1">
    <citation type="submission" date="2024-07" db="EMBL/GenBank/DDBJ databases">
        <authorList>
            <person name="Hebao G."/>
        </authorList>
    </citation>
    <scope>NUCLEOTIDE SEQUENCE [LARGE SCALE GENOMIC DNA]</scope>
    <source>
        <strain evidence="1 2">ACCC 02193</strain>
    </source>
</reference>
<dbReference type="Gene3D" id="3.30.1460.10">
    <property type="match status" value="1"/>
</dbReference>
<accession>A0ABV4E540</accession>
<comment type="caution">
    <text evidence="1">The sequence shown here is derived from an EMBL/GenBank/DDBJ whole genome shotgun (WGS) entry which is preliminary data.</text>
</comment>
<keyword evidence="2" id="KW-1185">Reference proteome</keyword>
<dbReference type="RefSeq" id="WP_301729860.1">
    <property type="nucleotide sequence ID" value="NZ_JBGFFX010000002.1"/>
</dbReference>
<dbReference type="SUPFAM" id="SSF69635">
    <property type="entry name" value="Type III secretory system chaperone-like"/>
    <property type="match status" value="1"/>
</dbReference>
<proteinExistence type="predicted"/>
<dbReference type="InterPro" id="IPR010261">
    <property type="entry name" value="Tir_chaperone"/>
</dbReference>
<sequence length="134" mass="14809">MNATEQLNHFLAGYGRRLNLSLGLKNGVCALMRNRHEVAIIELPPDSDCVIFHRRLEDLQSAAESHLRTLLALNFEMNAMRGCWLAMDGDDVLRLCSQQPLASLDATGFSAALNAFIVQADEVGEFLAENHRAA</sequence>
<protein>
    <submittedName>
        <fullName evidence="1">Type III secretion system chaperone</fullName>
    </submittedName>
</protein>
<evidence type="ECO:0000313" key="2">
    <source>
        <dbReference type="Proteomes" id="UP001565243"/>
    </source>
</evidence>
<dbReference type="CDD" id="cd17024">
    <property type="entry name" value="T3SC_IA_DspF-like"/>
    <property type="match status" value="1"/>
</dbReference>